<dbReference type="PANTHER" id="PTHR43853:SF9">
    <property type="entry name" value="ACETYL-COA C-ACETYLTRANSFERASE"/>
    <property type="match status" value="1"/>
</dbReference>
<dbReference type="RefSeq" id="XP_024710510.1">
    <property type="nucleotide sequence ID" value="XM_024848329.1"/>
</dbReference>
<evidence type="ECO:0000256" key="1">
    <source>
        <dbReference type="ARBA" id="ARBA00001958"/>
    </source>
</evidence>
<dbReference type="InterPro" id="IPR050215">
    <property type="entry name" value="Thiolase-like_sf_Thiolase"/>
</dbReference>
<dbReference type="Gene3D" id="3.40.47.10">
    <property type="match status" value="2"/>
</dbReference>
<gene>
    <name evidence="12" type="ORF">P170DRAFT_432740</name>
</gene>
<feature type="domain" description="Thiolase N-terminal" evidence="10">
    <location>
        <begin position="17"/>
        <end position="273"/>
    </location>
</feature>
<dbReference type="NCBIfam" id="TIGR01930">
    <property type="entry name" value="AcCoA-C-Actrans"/>
    <property type="match status" value="1"/>
</dbReference>
<sequence length="404" mass="43253">MLRRTAREVFAKSPNDVVVLSSVRSPIARAYKGAYKDCYPEEILMPIMQSAVQRADIQPHHVNDALIGNVLAELGFAKTGRMALNAAGFPNSTTFHTLNRQCSSSLQAITHMSHAILVGQIDVALAGGVESMTRNYTTRGIPVDVSPTLKDSAVKDARDCLLPMLKTSENVASRYGIGRREQDEYAAESQRRAAEAQASGRFEHEIAPVLTRQVDTETGEETACVVEQDEGIRKRVTVEKLAGLKPVLENGASTAGNSSQISDGASATILARRSWADAHGLRPIARFAGTQVAGCAPDEMGIAPIAAIESLYRYTGIQKSDVAVWELNEAFASQTIHCVRELGLDLDKVNPNGGAIALGHPIGATGARQTATLLAELTRREQEVGVVSMCASTGMGVAALFIRE</sequence>
<dbReference type="PANTHER" id="PTHR43853">
    <property type="entry name" value="3-KETOACYL-COA THIOLASE, PEROXISOMAL"/>
    <property type="match status" value="1"/>
</dbReference>
<reference evidence="12 13" key="1">
    <citation type="submission" date="2016-12" db="EMBL/GenBank/DDBJ databases">
        <title>The genomes of Aspergillus section Nigri reveals drivers in fungal speciation.</title>
        <authorList>
            <consortium name="DOE Joint Genome Institute"/>
            <person name="Vesth T.C."/>
            <person name="Nybo J."/>
            <person name="Theobald S."/>
            <person name="Brandl J."/>
            <person name="Frisvad J.C."/>
            <person name="Nielsen K.F."/>
            <person name="Lyhne E.K."/>
            <person name="Kogle M.E."/>
            <person name="Kuo A."/>
            <person name="Riley R."/>
            <person name="Clum A."/>
            <person name="Nolan M."/>
            <person name="Lipzen A."/>
            <person name="Salamov A."/>
            <person name="Henrissat B."/>
            <person name="Wiebenga A."/>
            <person name="De Vries R.P."/>
            <person name="Grigoriev I.V."/>
            <person name="Mortensen U.H."/>
            <person name="Andersen M.R."/>
            <person name="Baker S.E."/>
        </authorList>
    </citation>
    <scope>NUCLEOTIDE SEQUENCE [LARGE SCALE GENOMIC DNA]</scope>
    <source>
        <strain evidence="12 13">IBT 23096</strain>
    </source>
</reference>
<dbReference type="SUPFAM" id="SSF53901">
    <property type="entry name" value="Thiolase-like"/>
    <property type="match status" value="2"/>
</dbReference>
<dbReference type="STRING" id="1392250.A0A2I2GQQ3"/>
<keyword evidence="5" id="KW-0630">Potassium</keyword>
<comment type="similarity">
    <text evidence="3 9">Belongs to the thiolase-like superfamily. Thiolase family.</text>
</comment>
<evidence type="ECO:0000256" key="7">
    <source>
        <dbReference type="ARBA" id="ARBA00047605"/>
    </source>
</evidence>
<evidence type="ECO:0000256" key="2">
    <source>
        <dbReference type="ARBA" id="ARBA00004872"/>
    </source>
</evidence>
<dbReference type="GO" id="GO:0006635">
    <property type="term" value="P:fatty acid beta-oxidation"/>
    <property type="evidence" value="ECO:0007669"/>
    <property type="project" value="TreeGrafter"/>
</dbReference>
<evidence type="ECO:0000313" key="12">
    <source>
        <dbReference type="EMBL" id="PLB55208.1"/>
    </source>
</evidence>
<comment type="cofactor">
    <cofactor evidence="1">
        <name>K(+)</name>
        <dbReference type="ChEBI" id="CHEBI:29103"/>
    </cofactor>
</comment>
<dbReference type="InterPro" id="IPR002155">
    <property type="entry name" value="Thiolase"/>
</dbReference>
<comment type="pathway">
    <text evidence="2">Lipid metabolism; fatty acid metabolism.</text>
</comment>
<dbReference type="EMBL" id="MSFO01000001">
    <property type="protein sequence ID" value="PLB55208.1"/>
    <property type="molecule type" value="Genomic_DNA"/>
</dbReference>
<dbReference type="InterPro" id="IPR020613">
    <property type="entry name" value="Thiolase_CS"/>
</dbReference>
<evidence type="ECO:0000313" key="13">
    <source>
        <dbReference type="Proteomes" id="UP000234275"/>
    </source>
</evidence>
<keyword evidence="13" id="KW-1185">Reference proteome</keyword>
<dbReference type="OrthoDB" id="5404651at2759"/>
<dbReference type="VEuPathDB" id="FungiDB:P170DRAFT_432740"/>
<feature type="domain" description="Thiolase C-terminal" evidence="11">
    <location>
        <begin position="282"/>
        <end position="401"/>
    </location>
</feature>
<name>A0A2I2GQQ3_9EURO</name>
<keyword evidence="4 9" id="KW-0808">Transferase</keyword>
<evidence type="ECO:0000256" key="5">
    <source>
        <dbReference type="ARBA" id="ARBA00022958"/>
    </source>
</evidence>
<accession>A0A2I2GQQ3</accession>
<dbReference type="InterPro" id="IPR020617">
    <property type="entry name" value="Thiolase_C"/>
</dbReference>
<dbReference type="AlphaFoldDB" id="A0A2I2GQQ3"/>
<proteinExistence type="inferred from homology"/>
<dbReference type="GeneID" id="36556028"/>
<dbReference type="PROSITE" id="PS00737">
    <property type="entry name" value="THIOLASE_2"/>
    <property type="match status" value="1"/>
</dbReference>
<keyword evidence="6 9" id="KW-0012">Acyltransferase</keyword>
<dbReference type="InterPro" id="IPR020616">
    <property type="entry name" value="Thiolase_N"/>
</dbReference>
<feature type="active site" description="Proton acceptor" evidence="8">
    <location>
        <position position="390"/>
    </location>
</feature>
<evidence type="ECO:0000259" key="10">
    <source>
        <dbReference type="Pfam" id="PF00108"/>
    </source>
</evidence>
<dbReference type="Proteomes" id="UP000234275">
    <property type="component" value="Unassembled WGS sequence"/>
</dbReference>
<comment type="caution">
    <text evidence="12">The sequence shown here is derived from an EMBL/GenBank/DDBJ whole genome shotgun (WGS) entry which is preliminary data.</text>
</comment>
<evidence type="ECO:0000256" key="3">
    <source>
        <dbReference type="ARBA" id="ARBA00010982"/>
    </source>
</evidence>
<comment type="catalytic activity">
    <reaction evidence="7">
        <text>an acyl-CoA + acetyl-CoA = a 3-oxoacyl-CoA + CoA</text>
        <dbReference type="Rhea" id="RHEA:21564"/>
        <dbReference type="ChEBI" id="CHEBI:57287"/>
        <dbReference type="ChEBI" id="CHEBI:57288"/>
        <dbReference type="ChEBI" id="CHEBI:58342"/>
        <dbReference type="ChEBI" id="CHEBI:90726"/>
        <dbReference type="EC" id="2.3.1.16"/>
    </reaction>
</comment>
<dbReference type="Pfam" id="PF02803">
    <property type="entry name" value="Thiolase_C"/>
    <property type="match status" value="1"/>
</dbReference>
<dbReference type="CDD" id="cd00751">
    <property type="entry name" value="thiolase"/>
    <property type="match status" value="1"/>
</dbReference>
<dbReference type="GO" id="GO:0003988">
    <property type="term" value="F:acetyl-CoA C-acyltransferase activity"/>
    <property type="evidence" value="ECO:0007669"/>
    <property type="project" value="UniProtKB-EC"/>
</dbReference>
<evidence type="ECO:0000256" key="8">
    <source>
        <dbReference type="PIRSR" id="PIRSR000429-1"/>
    </source>
</evidence>
<protein>
    <submittedName>
        <fullName evidence="12">Thiolase</fullName>
    </submittedName>
</protein>
<evidence type="ECO:0000256" key="9">
    <source>
        <dbReference type="RuleBase" id="RU003557"/>
    </source>
</evidence>
<feature type="active site" description="Proton acceptor" evidence="8">
    <location>
        <position position="360"/>
    </location>
</feature>
<evidence type="ECO:0000256" key="4">
    <source>
        <dbReference type="ARBA" id="ARBA00022679"/>
    </source>
</evidence>
<dbReference type="GO" id="GO:0010124">
    <property type="term" value="P:phenylacetate catabolic process"/>
    <property type="evidence" value="ECO:0007669"/>
    <property type="project" value="TreeGrafter"/>
</dbReference>
<dbReference type="GO" id="GO:0005777">
    <property type="term" value="C:peroxisome"/>
    <property type="evidence" value="ECO:0007669"/>
    <property type="project" value="TreeGrafter"/>
</dbReference>
<evidence type="ECO:0000259" key="11">
    <source>
        <dbReference type="Pfam" id="PF02803"/>
    </source>
</evidence>
<organism evidence="12 13">
    <name type="scientific">Aspergillus steynii IBT 23096</name>
    <dbReference type="NCBI Taxonomy" id="1392250"/>
    <lineage>
        <taxon>Eukaryota</taxon>
        <taxon>Fungi</taxon>
        <taxon>Dikarya</taxon>
        <taxon>Ascomycota</taxon>
        <taxon>Pezizomycotina</taxon>
        <taxon>Eurotiomycetes</taxon>
        <taxon>Eurotiomycetidae</taxon>
        <taxon>Eurotiales</taxon>
        <taxon>Aspergillaceae</taxon>
        <taxon>Aspergillus</taxon>
        <taxon>Aspergillus subgen. Circumdati</taxon>
    </lineage>
</organism>
<dbReference type="InterPro" id="IPR016039">
    <property type="entry name" value="Thiolase-like"/>
</dbReference>
<dbReference type="PIRSF" id="PIRSF000429">
    <property type="entry name" value="Ac-CoA_Ac_transf"/>
    <property type="match status" value="1"/>
</dbReference>
<evidence type="ECO:0000256" key="6">
    <source>
        <dbReference type="ARBA" id="ARBA00023315"/>
    </source>
</evidence>
<dbReference type="InterPro" id="IPR020615">
    <property type="entry name" value="Thiolase_acyl_enz_int_AS"/>
</dbReference>
<dbReference type="Pfam" id="PF00108">
    <property type="entry name" value="Thiolase_N"/>
    <property type="match status" value="1"/>
</dbReference>
<dbReference type="PROSITE" id="PS00098">
    <property type="entry name" value="THIOLASE_1"/>
    <property type="match status" value="1"/>
</dbReference>
<feature type="active site" description="Acyl-thioester intermediate" evidence="8">
    <location>
        <position position="102"/>
    </location>
</feature>